<organism evidence="2">
    <name type="scientific">Eutreptiella gymnastica</name>
    <dbReference type="NCBI Taxonomy" id="73025"/>
    <lineage>
        <taxon>Eukaryota</taxon>
        <taxon>Discoba</taxon>
        <taxon>Euglenozoa</taxon>
        <taxon>Euglenida</taxon>
        <taxon>Spirocuta</taxon>
        <taxon>Euglenophyceae</taxon>
        <taxon>Eutreptiales</taxon>
        <taxon>Eutreptiaceae</taxon>
        <taxon>Eutreptiella</taxon>
    </lineage>
</organism>
<name>A0A7S4G517_9EUGL</name>
<accession>A0A7S4G517</accession>
<proteinExistence type="predicted"/>
<dbReference type="EMBL" id="HBJA01105610">
    <property type="protein sequence ID" value="CAE0825227.1"/>
    <property type="molecule type" value="Transcribed_RNA"/>
</dbReference>
<evidence type="ECO:0000256" key="1">
    <source>
        <dbReference type="SAM" id="MobiDB-lite"/>
    </source>
</evidence>
<reference evidence="2" key="1">
    <citation type="submission" date="2021-01" db="EMBL/GenBank/DDBJ databases">
        <authorList>
            <person name="Corre E."/>
            <person name="Pelletier E."/>
            <person name="Niang G."/>
            <person name="Scheremetjew M."/>
            <person name="Finn R."/>
            <person name="Kale V."/>
            <person name="Holt S."/>
            <person name="Cochrane G."/>
            <person name="Meng A."/>
            <person name="Brown T."/>
            <person name="Cohen L."/>
        </authorList>
    </citation>
    <scope>NUCLEOTIDE SEQUENCE</scope>
    <source>
        <strain evidence="2">CCMP1594</strain>
    </source>
</reference>
<protein>
    <submittedName>
        <fullName evidence="2">Uncharacterized protein</fullName>
    </submittedName>
</protein>
<evidence type="ECO:0000313" key="2">
    <source>
        <dbReference type="EMBL" id="CAE0825227.1"/>
    </source>
</evidence>
<feature type="compositionally biased region" description="Basic and acidic residues" evidence="1">
    <location>
        <begin position="11"/>
        <end position="22"/>
    </location>
</feature>
<sequence length="101" mass="11323">MHVCKQLNEGVDGHGSELDKSGKLSKQCPPDQWSTDASFLFSRYTPHSENMCTQQGRQYQMQKSEEPYTGICCEGGSLPPQPTLCMSNGRCPHPNFCQPHF</sequence>
<gene>
    <name evidence="2" type="ORF">EGYM00163_LOCUS36473</name>
</gene>
<feature type="region of interest" description="Disordered" evidence="1">
    <location>
        <begin position="1"/>
        <end position="29"/>
    </location>
</feature>
<dbReference type="AlphaFoldDB" id="A0A7S4G517"/>